<proteinExistence type="predicted"/>
<dbReference type="AlphaFoldDB" id="A0A498S4B2"/>
<name>A0A498S4B2_ACAVI</name>
<reference evidence="1 2" key="1">
    <citation type="submission" date="2018-08" db="EMBL/GenBank/DDBJ databases">
        <authorList>
            <person name="Laetsch R D."/>
            <person name="Stevens L."/>
            <person name="Kumar S."/>
            <person name="Blaxter L. M."/>
        </authorList>
    </citation>
    <scope>NUCLEOTIDE SEQUENCE [LARGE SCALE GENOMIC DNA]</scope>
</reference>
<protein>
    <submittedName>
        <fullName evidence="1">Uncharacterized protein</fullName>
    </submittedName>
</protein>
<dbReference type="EMBL" id="UPTC01000360">
    <property type="protein sequence ID" value="VBB28191.1"/>
    <property type="molecule type" value="Genomic_DNA"/>
</dbReference>
<accession>A0A498S4B2</accession>
<gene>
    <name evidence="1" type="ORF">NAV_LOCUS3021</name>
</gene>
<keyword evidence="2" id="KW-1185">Reference proteome</keyword>
<organism evidence="1 2">
    <name type="scientific">Acanthocheilonema viteae</name>
    <name type="common">Filarial nematode worm</name>
    <name type="synonym">Dipetalonema viteae</name>
    <dbReference type="NCBI Taxonomy" id="6277"/>
    <lineage>
        <taxon>Eukaryota</taxon>
        <taxon>Metazoa</taxon>
        <taxon>Ecdysozoa</taxon>
        <taxon>Nematoda</taxon>
        <taxon>Chromadorea</taxon>
        <taxon>Rhabditida</taxon>
        <taxon>Spirurina</taxon>
        <taxon>Spiruromorpha</taxon>
        <taxon>Filarioidea</taxon>
        <taxon>Onchocercidae</taxon>
        <taxon>Acanthocheilonema</taxon>
    </lineage>
</organism>
<dbReference type="Proteomes" id="UP000276991">
    <property type="component" value="Unassembled WGS sequence"/>
</dbReference>
<sequence length="70" mass="7910">MKYIRYVGFVELLVVVEKAVCSINIASGKGKTLDEGKLDECDIVKEIDTRDSKLKCNVFNLPYIATENLR</sequence>
<evidence type="ECO:0000313" key="1">
    <source>
        <dbReference type="EMBL" id="VBB28191.1"/>
    </source>
</evidence>
<evidence type="ECO:0000313" key="2">
    <source>
        <dbReference type="Proteomes" id="UP000276991"/>
    </source>
</evidence>